<feature type="region of interest" description="Disordered" evidence="1">
    <location>
        <begin position="155"/>
        <end position="200"/>
    </location>
</feature>
<feature type="compositionally biased region" description="Basic and acidic residues" evidence="1">
    <location>
        <begin position="190"/>
        <end position="200"/>
    </location>
</feature>
<name>A0A8T2UYS9_CERRI</name>
<sequence length="200" mass="21876">MAAASVNLIIEPKFTKRQSLGLRVRRFGLSLCGTNSFLCRKVCVNLVGSLICVVLKHRMQPLSVTLRLCVHAIAIFAALLALGTLIVLPQSQMRGHAAVFIHSDERPDQLALTIMSRPEVKDCPPAISSYSEAQRQSWSRKILWRSAIGNEASTMSFSSRSDEARHRAQTLKLDVSISKAGRQVPGGPDPLHHSSEPSAP</sequence>
<organism evidence="3 4">
    <name type="scientific">Ceratopteris richardii</name>
    <name type="common">Triangle waterfern</name>
    <dbReference type="NCBI Taxonomy" id="49495"/>
    <lineage>
        <taxon>Eukaryota</taxon>
        <taxon>Viridiplantae</taxon>
        <taxon>Streptophyta</taxon>
        <taxon>Embryophyta</taxon>
        <taxon>Tracheophyta</taxon>
        <taxon>Polypodiopsida</taxon>
        <taxon>Polypodiidae</taxon>
        <taxon>Polypodiales</taxon>
        <taxon>Pteridineae</taxon>
        <taxon>Pteridaceae</taxon>
        <taxon>Parkerioideae</taxon>
        <taxon>Ceratopteris</taxon>
    </lineage>
</organism>
<evidence type="ECO:0000313" key="4">
    <source>
        <dbReference type="Proteomes" id="UP000825935"/>
    </source>
</evidence>
<evidence type="ECO:0000256" key="2">
    <source>
        <dbReference type="SAM" id="Phobius"/>
    </source>
</evidence>
<keyword evidence="4" id="KW-1185">Reference proteome</keyword>
<keyword evidence="2" id="KW-1133">Transmembrane helix</keyword>
<dbReference type="AlphaFoldDB" id="A0A8T2UYS9"/>
<feature type="transmembrane region" description="Helical" evidence="2">
    <location>
        <begin position="64"/>
        <end position="88"/>
    </location>
</feature>
<gene>
    <name evidence="3" type="ORF">KP509_04G023800</name>
</gene>
<reference evidence="3" key="1">
    <citation type="submission" date="2021-08" db="EMBL/GenBank/DDBJ databases">
        <title>WGS assembly of Ceratopteris richardii.</title>
        <authorList>
            <person name="Marchant D.B."/>
            <person name="Chen G."/>
            <person name="Jenkins J."/>
            <person name="Shu S."/>
            <person name="Leebens-Mack J."/>
            <person name="Grimwood J."/>
            <person name="Schmutz J."/>
            <person name="Soltis P."/>
            <person name="Soltis D."/>
            <person name="Chen Z.-H."/>
        </authorList>
    </citation>
    <scope>NUCLEOTIDE SEQUENCE</scope>
    <source>
        <strain evidence="3">Whitten #5841</strain>
        <tissue evidence="3">Leaf</tissue>
    </source>
</reference>
<dbReference type="EMBL" id="CM035409">
    <property type="protein sequence ID" value="KAH7438644.1"/>
    <property type="molecule type" value="Genomic_DNA"/>
</dbReference>
<dbReference type="OrthoDB" id="989349at2759"/>
<evidence type="ECO:0000313" key="3">
    <source>
        <dbReference type="EMBL" id="KAH7438644.1"/>
    </source>
</evidence>
<proteinExistence type="predicted"/>
<keyword evidence="2" id="KW-0472">Membrane</keyword>
<accession>A0A8T2UYS9</accession>
<protein>
    <submittedName>
        <fullName evidence="3">Uncharacterized protein</fullName>
    </submittedName>
</protein>
<evidence type="ECO:0000256" key="1">
    <source>
        <dbReference type="SAM" id="MobiDB-lite"/>
    </source>
</evidence>
<keyword evidence="2" id="KW-0812">Transmembrane</keyword>
<dbReference type="Proteomes" id="UP000825935">
    <property type="component" value="Chromosome 4"/>
</dbReference>
<comment type="caution">
    <text evidence="3">The sequence shown here is derived from an EMBL/GenBank/DDBJ whole genome shotgun (WGS) entry which is preliminary data.</text>
</comment>